<reference evidence="1" key="1">
    <citation type="submission" date="2018-06" db="EMBL/GenBank/DDBJ databases">
        <authorList>
            <person name="Zhirakovskaya E."/>
        </authorList>
    </citation>
    <scope>NUCLEOTIDE SEQUENCE</scope>
</reference>
<name>A0A3B1B8F5_9ZZZZ</name>
<dbReference type="InterPro" id="IPR021383">
    <property type="entry name" value="DUF3015"/>
</dbReference>
<proteinExistence type="predicted"/>
<dbReference type="AlphaFoldDB" id="A0A3B1B8F5"/>
<organism evidence="1">
    <name type="scientific">hydrothermal vent metagenome</name>
    <dbReference type="NCBI Taxonomy" id="652676"/>
    <lineage>
        <taxon>unclassified sequences</taxon>
        <taxon>metagenomes</taxon>
        <taxon>ecological metagenomes</taxon>
    </lineage>
</organism>
<sequence length="160" mass="16881">MKKILLASILSTLAITSVQAESTNVGCGWGSMVFSGKTDKVSQILASTTNNTSGNQTFGITSNTVGCAEGGKVKSYAAVSTFMTANIDKVAHDMAIGQGESMDTLATLMGMNEEHKARFLSMSKSNFDHIFSSTSTTSEEALNVMAAIMANDEILAQYTI</sequence>
<evidence type="ECO:0008006" key="2">
    <source>
        <dbReference type="Google" id="ProtNLM"/>
    </source>
</evidence>
<accession>A0A3B1B8F5</accession>
<gene>
    <name evidence="1" type="ORF">MNBD_GAMMA25-273</name>
</gene>
<dbReference type="Pfam" id="PF11220">
    <property type="entry name" value="DUF3015"/>
    <property type="match status" value="1"/>
</dbReference>
<protein>
    <recommendedName>
        <fullName evidence="2">DUF3015 domain-containing protein</fullName>
    </recommendedName>
</protein>
<evidence type="ECO:0000313" key="1">
    <source>
        <dbReference type="EMBL" id="VAX10541.1"/>
    </source>
</evidence>
<dbReference type="EMBL" id="UOFY01000052">
    <property type="protein sequence ID" value="VAX10541.1"/>
    <property type="molecule type" value="Genomic_DNA"/>
</dbReference>